<organism evidence="2 3">
    <name type="scientific">Colwellia psychrerythraea</name>
    <name type="common">Vibrio psychroerythus</name>
    <dbReference type="NCBI Taxonomy" id="28229"/>
    <lineage>
        <taxon>Bacteria</taxon>
        <taxon>Pseudomonadati</taxon>
        <taxon>Pseudomonadota</taxon>
        <taxon>Gammaproteobacteria</taxon>
        <taxon>Alteromonadales</taxon>
        <taxon>Colwelliaceae</taxon>
        <taxon>Colwellia</taxon>
    </lineage>
</organism>
<dbReference type="InterPro" id="IPR009875">
    <property type="entry name" value="PilZ_domain"/>
</dbReference>
<dbReference type="AlphaFoldDB" id="A0A1Y5E0M2"/>
<dbReference type="Pfam" id="PF07238">
    <property type="entry name" value="PilZ"/>
    <property type="match status" value="1"/>
</dbReference>
<proteinExistence type="predicted"/>
<reference evidence="3" key="1">
    <citation type="journal article" date="2017" name="Proc. Natl. Acad. Sci. U.S.A.">
        <title>Simulation of Deepwater Horizon oil plume reveals substrate specialization within a complex community of hydrocarbon degraders.</title>
        <authorList>
            <person name="Hu P."/>
            <person name="Dubinsky E.A."/>
            <person name="Probst A.J."/>
            <person name="Wang J."/>
            <person name="Sieber C.M.K."/>
            <person name="Tom L.M."/>
            <person name="Gardinali P."/>
            <person name="Banfield J.F."/>
            <person name="Atlas R.M."/>
            <person name="Andersen G.L."/>
        </authorList>
    </citation>
    <scope>NUCLEOTIDE SEQUENCE [LARGE SCALE GENOMIC DNA]</scope>
</reference>
<feature type="domain" description="PilZ" evidence="1">
    <location>
        <begin position="84"/>
        <end position="178"/>
    </location>
</feature>
<gene>
    <name evidence="2" type="ORF">A9Q75_16510</name>
</gene>
<accession>A0A1Y5E0M2</accession>
<comment type="caution">
    <text evidence="2">The sequence shown here is derived from an EMBL/GenBank/DDBJ whole genome shotgun (WGS) entry which is preliminary data.</text>
</comment>
<evidence type="ECO:0000313" key="2">
    <source>
        <dbReference type="EMBL" id="OUR76322.1"/>
    </source>
</evidence>
<protein>
    <submittedName>
        <fullName evidence="2">PilZ domain-containing protein</fullName>
    </submittedName>
</protein>
<name>A0A1Y5E0M2_COLPS</name>
<evidence type="ECO:0000259" key="1">
    <source>
        <dbReference type="Pfam" id="PF07238"/>
    </source>
</evidence>
<dbReference type="GO" id="GO:0035438">
    <property type="term" value="F:cyclic-di-GMP binding"/>
    <property type="evidence" value="ECO:0007669"/>
    <property type="project" value="InterPro"/>
</dbReference>
<dbReference type="Proteomes" id="UP000243053">
    <property type="component" value="Unassembled WGS sequence"/>
</dbReference>
<dbReference type="EMBL" id="MAAF01000103">
    <property type="protein sequence ID" value="OUR76322.1"/>
    <property type="molecule type" value="Genomic_DNA"/>
</dbReference>
<evidence type="ECO:0000313" key="3">
    <source>
        <dbReference type="Proteomes" id="UP000243053"/>
    </source>
</evidence>
<sequence length="200" mass="22782">MSALSLDQKLAQYDEFFAIDHEFSVNIMAIDDTEGCNFDKFISTMPMPFKLATDMSTIDQSALRSLQGLGNSASQLVSFLNQQSKKIDLLIGYILSQQDESQHRYQGIKFGGGGIKFITPKAFNIGQLLELKIFLLESHCAIYCYGEVIEVNSANELFTHKVTFHFIREEDRETLVRSSLHEQSKQLQKLTKLRNQESEQ</sequence>